<sequence length="67" mass="7177">MDDGARGALRGADRSLALHAAARGLPVILDLGFTQAEYRARLASLARSARFSAQLHVLESAAETRWA</sequence>
<gene>
    <name evidence="1" type="ORF">ACFOD4_00055</name>
</gene>
<dbReference type="EMBL" id="JBHRTN010000001">
    <property type="protein sequence ID" value="MFC3123438.1"/>
    <property type="molecule type" value="Genomic_DNA"/>
</dbReference>
<evidence type="ECO:0000313" key="1">
    <source>
        <dbReference type="EMBL" id="MFC3123438.1"/>
    </source>
</evidence>
<proteinExistence type="predicted"/>
<reference evidence="2" key="1">
    <citation type="journal article" date="2019" name="Int. J. Syst. Evol. Microbiol.">
        <title>The Global Catalogue of Microorganisms (GCM) 10K type strain sequencing project: providing services to taxonomists for standard genome sequencing and annotation.</title>
        <authorList>
            <consortium name="The Broad Institute Genomics Platform"/>
            <consortium name="The Broad Institute Genome Sequencing Center for Infectious Disease"/>
            <person name="Wu L."/>
            <person name="Ma J."/>
        </authorList>
    </citation>
    <scope>NUCLEOTIDE SEQUENCE [LARGE SCALE GENOMIC DNA]</scope>
    <source>
        <strain evidence="2">KCTC 52094</strain>
    </source>
</reference>
<organism evidence="1 2">
    <name type="scientific">Teichococcus globiformis</name>
    <dbReference type="NCBI Taxonomy" id="2307229"/>
    <lineage>
        <taxon>Bacteria</taxon>
        <taxon>Pseudomonadati</taxon>
        <taxon>Pseudomonadota</taxon>
        <taxon>Alphaproteobacteria</taxon>
        <taxon>Acetobacterales</taxon>
        <taxon>Roseomonadaceae</taxon>
        <taxon>Roseomonas</taxon>
    </lineage>
</organism>
<name>A0ABV7FSW2_9PROT</name>
<protein>
    <submittedName>
        <fullName evidence="1">AAA family ATPase</fullName>
    </submittedName>
</protein>
<dbReference type="RefSeq" id="WP_379592313.1">
    <property type="nucleotide sequence ID" value="NZ_JBHRTN010000001.1"/>
</dbReference>
<comment type="caution">
    <text evidence="1">The sequence shown here is derived from an EMBL/GenBank/DDBJ whole genome shotgun (WGS) entry which is preliminary data.</text>
</comment>
<evidence type="ECO:0000313" key="2">
    <source>
        <dbReference type="Proteomes" id="UP001595593"/>
    </source>
</evidence>
<dbReference type="Proteomes" id="UP001595593">
    <property type="component" value="Unassembled WGS sequence"/>
</dbReference>
<keyword evidence="2" id="KW-1185">Reference proteome</keyword>
<accession>A0ABV7FSW2</accession>